<reference evidence="1 2" key="1">
    <citation type="submission" date="2017-05" db="EMBL/GenBank/DDBJ databases">
        <title>Vagococcus spp. assemblies.</title>
        <authorList>
            <person name="Gulvik C.A."/>
        </authorList>
    </citation>
    <scope>NUCLEOTIDE SEQUENCE [LARGE SCALE GENOMIC DNA]</scope>
    <source>
        <strain evidence="1 2">DSM 24756</strain>
    </source>
</reference>
<organism evidence="1 2">
    <name type="scientific">Vagococcus entomophilus</name>
    <dbReference type="NCBI Taxonomy" id="1160095"/>
    <lineage>
        <taxon>Bacteria</taxon>
        <taxon>Bacillati</taxon>
        <taxon>Bacillota</taxon>
        <taxon>Bacilli</taxon>
        <taxon>Lactobacillales</taxon>
        <taxon>Enterococcaceae</taxon>
        <taxon>Vagococcus</taxon>
    </lineage>
</organism>
<protein>
    <recommendedName>
        <fullName evidence="3">DUF3013 domain-containing protein</fullName>
    </recommendedName>
</protein>
<evidence type="ECO:0000313" key="1">
    <source>
        <dbReference type="EMBL" id="RSU07026.1"/>
    </source>
</evidence>
<accession>A0A430AGH6</accession>
<dbReference type="RefSeq" id="WP_126824353.1">
    <property type="nucleotide sequence ID" value="NZ_JBHLWU010000002.1"/>
</dbReference>
<gene>
    <name evidence="1" type="ORF">CBF30_07145</name>
</gene>
<sequence>MKKETILTCLETELTKTMGNYDFAIDWDKRNHTIELIFQLFAQNKVGLAIEDTDGTKSEEEIIEFEDALLFYLPGKSQFEESDYLKVFPYEGKKGIDKALILAISTYLPEVLTEGESDLLDFLNDQDADVFELKWQDAEFDEIYAKKKEKNAGNVAYPSY</sequence>
<dbReference type="Proteomes" id="UP000288669">
    <property type="component" value="Unassembled WGS sequence"/>
</dbReference>
<dbReference type="OrthoDB" id="2165293at2"/>
<dbReference type="EMBL" id="NGJZ01000002">
    <property type="protein sequence ID" value="RSU07026.1"/>
    <property type="molecule type" value="Genomic_DNA"/>
</dbReference>
<comment type="caution">
    <text evidence="1">The sequence shown here is derived from an EMBL/GenBank/DDBJ whole genome shotgun (WGS) entry which is preliminary data.</text>
</comment>
<dbReference type="Gene3D" id="3.40.50.11250">
    <property type="entry name" value="Protein of unknown function DUF3013"/>
    <property type="match status" value="1"/>
</dbReference>
<name>A0A430AGH6_9ENTE</name>
<evidence type="ECO:0008006" key="3">
    <source>
        <dbReference type="Google" id="ProtNLM"/>
    </source>
</evidence>
<dbReference type="Pfam" id="PF11217">
    <property type="entry name" value="DUF3013"/>
    <property type="match status" value="1"/>
</dbReference>
<keyword evidence="2" id="KW-1185">Reference proteome</keyword>
<proteinExistence type="predicted"/>
<dbReference type="InterPro" id="IPR021380">
    <property type="entry name" value="DUF3013"/>
</dbReference>
<dbReference type="AlphaFoldDB" id="A0A430AGH6"/>
<evidence type="ECO:0000313" key="2">
    <source>
        <dbReference type="Proteomes" id="UP000288669"/>
    </source>
</evidence>